<dbReference type="SUPFAM" id="SSF52058">
    <property type="entry name" value="L domain-like"/>
    <property type="match status" value="1"/>
</dbReference>
<reference evidence="2" key="1">
    <citation type="submission" date="2016-10" db="EMBL/GenBank/DDBJ databases">
        <authorList>
            <person name="Benchimol M."/>
            <person name="Almeida L.G."/>
            <person name="Vasconcelos A.T."/>
            <person name="Perreira-Neves A."/>
            <person name="Rosa I.A."/>
            <person name="Tasca T."/>
            <person name="Bogo M.R."/>
            <person name="de Souza W."/>
        </authorList>
    </citation>
    <scope>NUCLEOTIDE SEQUENCE [LARGE SCALE GENOMIC DNA]</scope>
    <source>
        <strain evidence="2">K</strain>
    </source>
</reference>
<feature type="compositionally biased region" description="Low complexity" evidence="1">
    <location>
        <begin position="309"/>
        <end position="321"/>
    </location>
</feature>
<evidence type="ECO:0008006" key="4">
    <source>
        <dbReference type="Google" id="ProtNLM"/>
    </source>
</evidence>
<dbReference type="AlphaFoldDB" id="A0A1J4KXV2"/>
<dbReference type="Gene3D" id="3.80.10.10">
    <property type="entry name" value="Ribonuclease Inhibitor"/>
    <property type="match status" value="1"/>
</dbReference>
<proteinExistence type="predicted"/>
<organism evidence="2 3">
    <name type="scientific">Tritrichomonas foetus</name>
    <dbReference type="NCBI Taxonomy" id="1144522"/>
    <lineage>
        <taxon>Eukaryota</taxon>
        <taxon>Metamonada</taxon>
        <taxon>Parabasalia</taxon>
        <taxon>Tritrichomonadida</taxon>
        <taxon>Tritrichomonadidae</taxon>
        <taxon>Tritrichomonas</taxon>
    </lineage>
</organism>
<dbReference type="OrthoDB" id="676979at2759"/>
<dbReference type="InterPro" id="IPR001611">
    <property type="entry name" value="Leu-rich_rpt"/>
</dbReference>
<dbReference type="RefSeq" id="XP_068369217.1">
    <property type="nucleotide sequence ID" value="XM_068514117.1"/>
</dbReference>
<evidence type="ECO:0000313" key="2">
    <source>
        <dbReference type="EMBL" id="OHT16081.1"/>
    </source>
</evidence>
<dbReference type="PANTHER" id="PTHR22708">
    <property type="entry name" value="LEUCINE-RICH REPEAT-CONTAINING PROTEIN 56"/>
    <property type="match status" value="1"/>
</dbReference>
<dbReference type="InterPro" id="IPR032675">
    <property type="entry name" value="LRR_dom_sf"/>
</dbReference>
<dbReference type="VEuPathDB" id="TrichDB:TRFO_42071"/>
<dbReference type="PANTHER" id="PTHR22708:SF0">
    <property type="entry name" value="LEUCINE-RICH REPEAT-CONTAINING PROTEIN 56"/>
    <property type="match status" value="1"/>
</dbReference>
<sequence>MLKNIILEFDSAAERLEIEDIFEYKGHKDLSKVKSLEAIADTREMTLSFLGDLFPSLEKLRLNNSTIPSIRDISSNLKNLRFLSLAHCEIESLDGISTISEKLEELYLAFNHINDFTELIGMNRLRILDLEENDVKNLADCAVLSCCKSLRALTLAGNPAAERENYRKDVMSYVPQLIYLDEKRLVPKKSSSSTPVRSQTKDIKENKELNEVLKQNEEQQAVIPLIKKKEVDTTKRSTSSVKFSLTPVKSPKSEKCVKPRTAEEPRRETTVTEYIEDMVEERPPTSRGHYSKNVMDSWLKPVSKPSIMPKNSASKNSASPKILRPVSSCSRSRASRI</sequence>
<dbReference type="Pfam" id="PF14580">
    <property type="entry name" value="LRR_9"/>
    <property type="match status" value="1"/>
</dbReference>
<keyword evidence="3" id="KW-1185">Reference proteome</keyword>
<dbReference type="GeneID" id="94848821"/>
<comment type="caution">
    <text evidence="2">The sequence shown here is derived from an EMBL/GenBank/DDBJ whole genome shotgun (WGS) entry which is preliminary data.</text>
</comment>
<name>A0A1J4KXV2_9EUKA</name>
<evidence type="ECO:0000256" key="1">
    <source>
        <dbReference type="SAM" id="MobiDB-lite"/>
    </source>
</evidence>
<gene>
    <name evidence="2" type="ORF">TRFO_42071</name>
</gene>
<accession>A0A1J4KXV2</accession>
<feature type="compositionally biased region" description="Polar residues" evidence="1">
    <location>
        <begin position="327"/>
        <end position="337"/>
    </location>
</feature>
<dbReference type="PROSITE" id="PS51450">
    <property type="entry name" value="LRR"/>
    <property type="match status" value="1"/>
</dbReference>
<protein>
    <recommendedName>
        <fullName evidence="4">Leucine Rich Repeat family protein</fullName>
    </recommendedName>
</protein>
<dbReference type="EMBL" id="MLAK01000150">
    <property type="protein sequence ID" value="OHT16081.1"/>
    <property type="molecule type" value="Genomic_DNA"/>
</dbReference>
<feature type="region of interest" description="Disordered" evidence="1">
    <location>
        <begin position="301"/>
        <end position="337"/>
    </location>
</feature>
<dbReference type="InterPro" id="IPR040091">
    <property type="entry name" value="LRRC56"/>
</dbReference>
<dbReference type="Proteomes" id="UP000179807">
    <property type="component" value="Unassembled WGS sequence"/>
</dbReference>
<evidence type="ECO:0000313" key="3">
    <source>
        <dbReference type="Proteomes" id="UP000179807"/>
    </source>
</evidence>